<name>A0A246JCV2_9BURK</name>
<organism evidence="1 2">
    <name type="scientific">Roseateles aquatilis</name>
    <dbReference type="NCBI Taxonomy" id="431061"/>
    <lineage>
        <taxon>Bacteria</taxon>
        <taxon>Pseudomonadati</taxon>
        <taxon>Pseudomonadota</taxon>
        <taxon>Betaproteobacteria</taxon>
        <taxon>Burkholderiales</taxon>
        <taxon>Sphaerotilaceae</taxon>
        <taxon>Roseateles</taxon>
    </lineage>
</organism>
<gene>
    <name evidence="1" type="ORF">CDN99_13240</name>
</gene>
<comment type="caution">
    <text evidence="1">The sequence shown here is derived from an EMBL/GenBank/DDBJ whole genome shotgun (WGS) entry which is preliminary data.</text>
</comment>
<evidence type="ECO:0000313" key="1">
    <source>
        <dbReference type="EMBL" id="OWQ90327.1"/>
    </source>
</evidence>
<dbReference type="Proteomes" id="UP000197468">
    <property type="component" value="Unassembled WGS sequence"/>
</dbReference>
<evidence type="ECO:0000313" key="2">
    <source>
        <dbReference type="Proteomes" id="UP000197468"/>
    </source>
</evidence>
<protein>
    <submittedName>
        <fullName evidence="1">Uncharacterized protein</fullName>
    </submittedName>
</protein>
<sequence length="213" mass="23107">MSIKPAARKAATDTLSIKKIVKGADDTAVDAEMAEIAGLVDQRLKKVPTLSGVAAPVQTSGNWTDFTAELQHYVSQLEAATQGVPALQQVERDIAHLRLLSNMMADLSYGYRSVRQRGYRIGTEATSIAKLRDQNGDLLAISTYLADELDENSLQRDTSKSYLSNIASFSKGAGATLAGEIMESEKRTELFLHPLSEEVQKVYEGSAYGGHVL</sequence>
<dbReference type="AlphaFoldDB" id="A0A246JCV2"/>
<accession>A0A246JCV2</accession>
<keyword evidence="2" id="KW-1185">Reference proteome</keyword>
<dbReference type="EMBL" id="NIOF01000005">
    <property type="protein sequence ID" value="OWQ90327.1"/>
    <property type="molecule type" value="Genomic_DNA"/>
</dbReference>
<proteinExistence type="predicted"/>
<reference evidence="1 2" key="1">
    <citation type="journal article" date="2008" name="Int. J. Syst. Evol. Microbiol.">
        <title>Description of Roseateles aquatilis sp. nov. and Roseateles terrae sp. nov., in the class Betaproteobacteria, and emended description of the genus Roseateles.</title>
        <authorList>
            <person name="Gomila M."/>
            <person name="Bowien B."/>
            <person name="Falsen E."/>
            <person name="Moore E.R."/>
            <person name="Lalucat J."/>
        </authorList>
    </citation>
    <scope>NUCLEOTIDE SEQUENCE [LARGE SCALE GENOMIC DNA]</scope>
    <source>
        <strain evidence="1 2">CCUG 48205</strain>
    </source>
</reference>